<keyword evidence="1" id="KW-0732">Signal</keyword>
<gene>
    <name evidence="2" type="ORF">G6047_10255</name>
</gene>
<protein>
    <submittedName>
        <fullName evidence="2">PorT family protein</fullName>
    </submittedName>
</protein>
<evidence type="ECO:0000313" key="3">
    <source>
        <dbReference type="Proteomes" id="UP000712080"/>
    </source>
</evidence>
<keyword evidence="3" id="KW-1185">Reference proteome</keyword>
<feature type="signal peptide" evidence="1">
    <location>
        <begin position="1"/>
        <end position="18"/>
    </location>
</feature>
<evidence type="ECO:0000256" key="1">
    <source>
        <dbReference type="SAM" id="SignalP"/>
    </source>
</evidence>
<reference evidence="2" key="1">
    <citation type="submission" date="2020-02" db="EMBL/GenBank/DDBJ databases">
        <title>Flavobacterium sp. genome.</title>
        <authorList>
            <person name="Jung H.S."/>
            <person name="Baek J.H."/>
            <person name="Jeon C.O."/>
        </authorList>
    </citation>
    <scope>NUCLEOTIDE SEQUENCE</scope>
    <source>
        <strain evidence="2">SE-s28</strain>
    </source>
</reference>
<proteinExistence type="predicted"/>
<comment type="caution">
    <text evidence="2">The sequence shown here is derived from an EMBL/GenBank/DDBJ whole genome shotgun (WGS) entry which is preliminary data.</text>
</comment>
<dbReference type="Proteomes" id="UP000712080">
    <property type="component" value="Unassembled WGS sequence"/>
</dbReference>
<name>A0A972FS86_9FLAO</name>
<feature type="chain" id="PRO_5037514396" evidence="1">
    <location>
        <begin position="19"/>
        <end position="211"/>
    </location>
</feature>
<dbReference type="AlphaFoldDB" id="A0A972FS86"/>
<accession>A0A972FS86</accession>
<dbReference type="RefSeq" id="WP_169527512.1">
    <property type="nucleotide sequence ID" value="NZ_JAAMPU010000105.1"/>
</dbReference>
<dbReference type="EMBL" id="JAAMPU010000105">
    <property type="protein sequence ID" value="NMH28414.1"/>
    <property type="molecule type" value="Genomic_DNA"/>
</dbReference>
<organism evidence="2 3">
    <name type="scientific">Flavobacterium silvaticum</name>
    <dbReference type="NCBI Taxonomy" id="1852020"/>
    <lineage>
        <taxon>Bacteria</taxon>
        <taxon>Pseudomonadati</taxon>
        <taxon>Bacteroidota</taxon>
        <taxon>Flavobacteriia</taxon>
        <taxon>Flavobacteriales</taxon>
        <taxon>Flavobacteriaceae</taxon>
        <taxon>Flavobacterium</taxon>
    </lineage>
</organism>
<sequence>MRHLILPIVALFSFNAFSQMDYKDSNRIGIFGGITSFDLQTNDFTNKSGIGWTVGAGIRGNFYNDFDMIYTIGFFESKFSAPIAPVAGFPTQETDFKIQGVQIALMPSYNIVYNHLSIEAGPVFQANSKLGYKKDFENYYMDKLPYTLNDMEKVNSFNFLGAVGFTAGIRELRASFRYMYGFSNFLGKIDQPGANFKSHPSTLVGTLTVFF</sequence>
<evidence type="ECO:0000313" key="2">
    <source>
        <dbReference type="EMBL" id="NMH28414.1"/>
    </source>
</evidence>